<accession>A0A1Y5Q4Q1</accession>
<dbReference type="EMBL" id="FLTS01000001">
    <property type="protein sequence ID" value="SBV37272.1"/>
    <property type="molecule type" value="Genomic_DNA"/>
</dbReference>
<dbReference type="AlphaFoldDB" id="A0A1Y5Q4Q1"/>
<proteinExistence type="predicted"/>
<name>A0A1Y5Q4Q1_9GAMM</name>
<reference evidence="1" key="1">
    <citation type="submission" date="2016-03" db="EMBL/GenBank/DDBJ databases">
        <authorList>
            <person name="Ploux O."/>
        </authorList>
    </citation>
    <scope>NUCLEOTIDE SEQUENCE</scope>
    <source>
        <strain evidence="1">UC10</strain>
    </source>
</reference>
<sequence>MWRATAGAAVFLAKEDTTDITEVRNVPSLPSFRQEGADG</sequence>
<evidence type="ECO:0000313" key="1">
    <source>
        <dbReference type="EMBL" id="SBV37272.1"/>
    </source>
</evidence>
<gene>
    <name evidence="1" type="ORF">STPYR_12202</name>
</gene>
<protein>
    <submittedName>
        <fullName evidence="1">Uncharacterized protein</fullName>
    </submittedName>
</protein>
<organism evidence="1">
    <name type="scientific">uncultured Stenotrophomonas sp</name>
    <dbReference type="NCBI Taxonomy" id="165438"/>
    <lineage>
        <taxon>Bacteria</taxon>
        <taxon>Pseudomonadati</taxon>
        <taxon>Pseudomonadota</taxon>
        <taxon>Gammaproteobacteria</taxon>
        <taxon>Lysobacterales</taxon>
        <taxon>Lysobacteraceae</taxon>
        <taxon>Stenotrophomonas</taxon>
        <taxon>environmental samples</taxon>
    </lineage>
</organism>